<protein>
    <submittedName>
        <fullName evidence="1">Uncharacterized protein</fullName>
    </submittedName>
</protein>
<dbReference type="Proteomes" id="UP000032247">
    <property type="component" value="Unassembled WGS sequence"/>
</dbReference>
<proteinExistence type="predicted"/>
<dbReference type="AlphaFoldDB" id="A0A0D1I6S5"/>
<evidence type="ECO:0000313" key="2">
    <source>
        <dbReference type="Proteomes" id="UP000032247"/>
    </source>
</evidence>
<reference evidence="1 2" key="1">
    <citation type="submission" date="2014-12" db="EMBL/GenBank/DDBJ databases">
        <title>Comparative genome analysis of Bacillus coagulans HM-08, Clostridium butyricum HM-68, Bacillus subtilis HM-66 and Bacillus licheniformis BL-09.</title>
        <authorList>
            <person name="Zhang H."/>
        </authorList>
    </citation>
    <scope>NUCLEOTIDE SEQUENCE [LARGE SCALE GENOMIC DNA]</scope>
    <source>
        <strain evidence="1 2">HM-66</strain>
    </source>
</reference>
<evidence type="ECO:0000313" key="1">
    <source>
        <dbReference type="EMBL" id="KIU04483.1"/>
    </source>
</evidence>
<sequence length="92" mass="10326">MMEVKQKSNTWGLQFTQVDVESNEIKTLLALNTGGENGTKILFEDIKKKFPKNEGKPDCTIDLLDETDDIVDDHPVTREQLTQVALGLGHKI</sequence>
<comment type="caution">
    <text evidence="1">The sequence shown here is derived from an EMBL/GenBank/DDBJ whole genome shotgun (WGS) entry which is preliminary data.</text>
</comment>
<dbReference type="GeneID" id="39574365"/>
<gene>
    <name evidence="1" type="ORF">SC09_contig8orf00137</name>
</gene>
<dbReference type="PATRIC" id="fig|1423.173.peg.4938"/>
<dbReference type="EMBL" id="JXBC01000014">
    <property type="protein sequence ID" value="KIU04483.1"/>
    <property type="molecule type" value="Genomic_DNA"/>
</dbReference>
<dbReference type="RefSeq" id="WP_043859078.1">
    <property type="nucleotide sequence ID" value="NZ_CP061871.1"/>
</dbReference>
<organism evidence="1 2">
    <name type="scientific">Bacillus subtilis</name>
    <dbReference type="NCBI Taxonomy" id="1423"/>
    <lineage>
        <taxon>Bacteria</taxon>
        <taxon>Bacillati</taxon>
        <taxon>Bacillota</taxon>
        <taxon>Bacilli</taxon>
        <taxon>Bacillales</taxon>
        <taxon>Bacillaceae</taxon>
        <taxon>Bacillus</taxon>
    </lineage>
</organism>
<name>A0A0D1I6S5_BACIU</name>
<accession>A0A0D1I6S5</accession>